<keyword evidence="1" id="KW-0812">Transmembrane</keyword>
<evidence type="ECO:0000313" key="2">
    <source>
        <dbReference type="EMBL" id="QHT20868.1"/>
    </source>
</evidence>
<feature type="transmembrane region" description="Helical" evidence="1">
    <location>
        <begin position="20"/>
        <end position="37"/>
    </location>
</feature>
<reference evidence="2" key="1">
    <citation type="journal article" date="2020" name="Nature">
        <title>Giant virus diversity and host interactions through global metagenomics.</title>
        <authorList>
            <person name="Schulz F."/>
            <person name="Roux S."/>
            <person name="Paez-Espino D."/>
            <person name="Jungbluth S."/>
            <person name="Walsh D.A."/>
            <person name="Denef V.J."/>
            <person name="McMahon K.D."/>
            <person name="Konstantinidis K.T."/>
            <person name="Eloe-Fadrosh E.A."/>
            <person name="Kyrpides N.C."/>
            <person name="Woyke T."/>
        </authorList>
    </citation>
    <scope>NUCLEOTIDE SEQUENCE</scope>
    <source>
        <strain evidence="2">GVMAG-M-3300023174-75</strain>
    </source>
</reference>
<keyword evidence="1" id="KW-1133">Transmembrane helix</keyword>
<protein>
    <submittedName>
        <fullName evidence="2">Uncharacterized protein</fullName>
    </submittedName>
</protein>
<keyword evidence="1" id="KW-0472">Membrane</keyword>
<name>A0A6C0DWL6_9ZZZZ</name>
<organism evidence="2">
    <name type="scientific">viral metagenome</name>
    <dbReference type="NCBI Taxonomy" id="1070528"/>
    <lineage>
        <taxon>unclassified sequences</taxon>
        <taxon>metagenomes</taxon>
        <taxon>organismal metagenomes</taxon>
    </lineage>
</organism>
<accession>A0A6C0DWL6</accession>
<proteinExistence type="predicted"/>
<dbReference type="EMBL" id="MN739683">
    <property type="protein sequence ID" value="QHT20868.1"/>
    <property type="molecule type" value="Genomic_DNA"/>
</dbReference>
<evidence type="ECO:0000256" key="1">
    <source>
        <dbReference type="SAM" id="Phobius"/>
    </source>
</evidence>
<sequence length="196" mass="21896">MAKVGLLKNITKYISLKQNAGIAIITLLLLIILFSIFNNSSIEGNTTLNPNAFNGKQKLEVIMWVDSSNSFSQLIPMTEHFNQIMIKYSGHAVVVTDIQPCDKSEAYLKTCTAGMYPFKDAIKTDYETKWRVNCPFITFALFDSTKGDTIAKGGVRSLAGAIATEKDKKDVTYDFIQNMIVALIRMYSIYPKPKVS</sequence>
<dbReference type="AlphaFoldDB" id="A0A6C0DWL6"/>